<feature type="non-terminal residue" evidence="1">
    <location>
        <position position="1"/>
    </location>
</feature>
<protein>
    <submittedName>
        <fullName evidence="1">Uncharacterized protein</fullName>
    </submittedName>
</protein>
<proteinExistence type="predicted"/>
<dbReference type="EMBL" id="JAWDJW010001291">
    <property type="protein sequence ID" value="KAK3079216.1"/>
    <property type="molecule type" value="Genomic_DNA"/>
</dbReference>
<accession>A0ACC3DR52</accession>
<keyword evidence="2" id="KW-1185">Reference proteome</keyword>
<evidence type="ECO:0000313" key="1">
    <source>
        <dbReference type="EMBL" id="KAK3079216.1"/>
    </source>
</evidence>
<evidence type="ECO:0000313" key="2">
    <source>
        <dbReference type="Proteomes" id="UP001186974"/>
    </source>
</evidence>
<name>A0ACC3DR52_9PEZI</name>
<comment type="caution">
    <text evidence="1">The sequence shown here is derived from an EMBL/GenBank/DDBJ whole genome shotgun (WGS) entry which is preliminary data.</text>
</comment>
<gene>
    <name evidence="1" type="ORF">LTS18_005435</name>
</gene>
<sequence>RGSCPTIDAKAIYLCDSGAQFLDGTTDTTRTLHFGEPTEMERKAYTLVLKGNIALEQAKFPKGVSGFALDSLARQFLWQEGLDYRHGTGHGVGSYLNVHEGPIGIGSRVQYSEVPLAVGNVISDEPGYYEDGNFGIRIENIIMVKEVETKHRFGDKPYLGFEHVTMVPMCRSLIDVNLLTDGEREWLNSYHKEVLEKTKGFFEKDELTMKWLERETQPY</sequence>
<organism evidence="1 2">
    <name type="scientific">Coniosporium uncinatum</name>
    <dbReference type="NCBI Taxonomy" id="93489"/>
    <lineage>
        <taxon>Eukaryota</taxon>
        <taxon>Fungi</taxon>
        <taxon>Dikarya</taxon>
        <taxon>Ascomycota</taxon>
        <taxon>Pezizomycotina</taxon>
        <taxon>Dothideomycetes</taxon>
        <taxon>Dothideomycetes incertae sedis</taxon>
        <taxon>Coniosporium</taxon>
    </lineage>
</organism>
<reference evidence="1" key="1">
    <citation type="submission" date="2024-09" db="EMBL/GenBank/DDBJ databases">
        <title>Black Yeasts Isolated from many extreme environments.</title>
        <authorList>
            <person name="Coleine C."/>
            <person name="Stajich J.E."/>
            <person name="Selbmann L."/>
        </authorList>
    </citation>
    <scope>NUCLEOTIDE SEQUENCE</scope>
    <source>
        <strain evidence="1">CCFEE 5737</strain>
    </source>
</reference>
<dbReference type="Proteomes" id="UP001186974">
    <property type="component" value="Unassembled WGS sequence"/>
</dbReference>